<evidence type="ECO:0000313" key="6">
    <source>
        <dbReference type="RefSeq" id="XP_022257576.1"/>
    </source>
</evidence>
<evidence type="ECO:0000256" key="2">
    <source>
        <dbReference type="ARBA" id="ARBA00022737"/>
    </source>
</evidence>
<evidence type="ECO:0000256" key="1">
    <source>
        <dbReference type="ARBA" id="ARBA00022614"/>
    </source>
</evidence>
<keyword evidence="1" id="KW-0433">Leucine-rich repeat</keyword>
<gene>
    <name evidence="5 6" type="primary">LOC111089415</name>
</gene>
<protein>
    <submittedName>
        <fullName evidence="5 6">Leucine-rich repeat-containing G-protein coupled receptor 6-like</fullName>
    </submittedName>
</protein>
<dbReference type="InterPro" id="IPR003591">
    <property type="entry name" value="Leu-rich_rpt_typical-subtyp"/>
</dbReference>
<evidence type="ECO:0000313" key="4">
    <source>
        <dbReference type="Proteomes" id="UP000694941"/>
    </source>
</evidence>
<feature type="signal peptide" evidence="3">
    <location>
        <begin position="1"/>
        <end position="18"/>
    </location>
</feature>
<reference evidence="5 6" key="1">
    <citation type="submission" date="2025-05" db="UniProtKB">
        <authorList>
            <consortium name="RefSeq"/>
        </authorList>
    </citation>
    <scope>IDENTIFICATION</scope>
    <source>
        <tissue evidence="5 6">Muscle</tissue>
    </source>
</reference>
<organism evidence="4 6">
    <name type="scientific">Limulus polyphemus</name>
    <name type="common">Atlantic horseshoe crab</name>
    <dbReference type="NCBI Taxonomy" id="6850"/>
    <lineage>
        <taxon>Eukaryota</taxon>
        <taxon>Metazoa</taxon>
        <taxon>Ecdysozoa</taxon>
        <taxon>Arthropoda</taxon>
        <taxon>Chelicerata</taxon>
        <taxon>Merostomata</taxon>
        <taxon>Xiphosura</taxon>
        <taxon>Limulidae</taxon>
        <taxon>Limulus</taxon>
    </lineage>
</organism>
<dbReference type="SUPFAM" id="SSF52058">
    <property type="entry name" value="L domain-like"/>
    <property type="match status" value="1"/>
</dbReference>
<evidence type="ECO:0000256" key="3">
    <source>
        <dbReference type="SAM" id="SignalP"/>
    </source>
</evidence>
<dbReference type="Pfam" id="PF13855">
    <property type="entry name" value="LRR_8"/>
    <property type="match status" value="1"/>
</dbReference>
<dbReference type="Proteomes" id="UP000694941">
    <property type="component" value="Unplaced"/>
</dbReference>
<keyword evidence="3" id="KW-0732">Signal</keyword>
<dbReference type="PANTHER" id="PTHR24366">
    <property type="entry name" value="IG(IMMUNOGLOBULIN) AND LRR(LEUCINE RICH REPEAT) DOMAINS"/>
    <property type="match status" value="1"/>
</dbReference>
<accession>A0ABM1TNX0</accession>
<dbReference type="SMART" id="SM00369">
    <property type="entry name" value="LRR_TYP"/>
    <property type="match status" value="2"/>
</dbReference>
<dbReference type="RefSeq" id="XP_022257576.1">
    <property type="nucleotide sequence ID" value="XM_022401868.1"/>
</dbReference>
<feature type="chain" id="PRO_5045023270" evidence="3">
    <location>
        <begin position="19"/>
        <end position="244"/>
    </location>
</feature>
<evidence type="ECO:0000313" key="5">
    <source>
        <dbReference type="RefSeq" id="XP_022257575.1"/>
    </source>
</evidence>
<keyword evidence="4" id="KW-1185">Reference proteome</keyword>
<proteinExistence type="predicted"/>
<name>A0ABM1TNX0_LIMPO</name>
<dbReference type="RefSeq" id="XP_022257575.1">
    <property type="nucleotide sequence ID" value="XM_022401867.1"/>
</dbReference>
<dbReference type="InterPro" id="IPR001611">
    <property type="entry name" value="Leu-rich_rpt"/>
</dbReference>
<dbReference type="InterPro" id="IPR032675">
    <property type="entry name" value="LRR_dom_sf"/>
</dbReference>
<dbReference type="PANTHER" id="PTHR24366:SF96">
    <property type="entry name" value="LEUCINE RICH REPEAT CONTAINING 53"/>
    <property type="match status" value="1"/>
</dbReference>
<dbReference type="GeneID" id="111089415"/>
<dbReference type="Gene3D" id="3.80.10.10">
    <property type="entry name" value="Ribonuclease Inhibitor"/>
    <property type="match status" value="1"/>
</dbReference>
<keyword evidence="2" id="KW-0677">Repeat</keyword>
<sequence length="244" mass="27186">MGGLQLTCFCASLVLTVASILPPNCPDKEDLKPCTCDYEGINCFHVVDSNDLKRAMQTNPSDPRLRSFWLTGTELTEIKAYTFQKYSIVQMFLDFNRLNKLEDNAFVGGSESTLVYLGLSNNEFTSYPMNALRILKALISVNFENNKITKVPNFAFKSSKDLVEVNLANNVISHVGKMAFVNLRKLRKVDLSNNQLVSVGILIFPNTNIVYYKDSRDAAEPDASNTEVVIELQGNPIGIESSPQ</sequence>